<keyword evidence="5" id="KW-1185">Reference proteome</keyword>
<feature type="region of interest" description="Disordered" evidence="2">
    <location>
        <begin position="1185"/>
        <end position="1308"/>
    </location>
</feature>
<proteinExistence type="predicted"/>
<feature type="compositionally biased region" description="Basic and acidic residues" evidence="2">
    <location>
        <begin position="1111"/>
        <end position="1120"/>
    </location>
</feature>
<protein>
    <recommendedName>
        <fullName evidence="3">C2H2-type domain-containing protein</fullName>
    </recommendedName>
</protein>
<keyword evidence="1" id="KW-0862">Zinc</keyword>
<feature type="compositionally biased region" description="Basic and acidic residues" evidence="2">
    <location>
        <begin position="213"/>
        <end position="223"/>
    </location>
</feature>
<dbReference type="InterPro" id="IPR013087">
    <property type="entry name" value="Znf_C2H2_type"/>
</dbReference>
<feature type="compositionally biased region" description="Polar residues" evidence="2">
    <location>
        <begin position="601"/>
        <end position="613"/>
    </location>
</feature>
<feature type="compositionally biased region" description="Polar residues" evidence="2">
    <location>
        <begin position="577"/>
        <end position="587"/>
    </location>
</feature>
<feature type="compositionally biased region" description="Low complexity" evidence="2">
    <location>
        <begin position="936"/>
        <end position="946"/>
    </location>
</feature>
<evidence type="ECO:0000313" key="4">
    <source>
        <dbReference type="EMBL" id="KAK8768643.1"/>
    </source>
</evidence>
<organism evidence="4 5">
    <name type="scientific">Amblyomma americanum</name>
    <name type="common">Lone star tick</name>
    <dbReference type="NCBI Taxonomy" id="6943"/>
    <lineage>
        <taxon>Eukaryota</taxon>
        <taxon>Metazoa</taxon>
        <taxon>Ecdysozoa</taxon>
        <taxon>Arthropoda</taxon>
        <taxon>Chelicerata</taxon>
        <taxon>Arachnida</taxon>
        <taxon>Acari</taxon>
        <taxon>Parasitiformes</taxon>
        <taxon>Ixodida</taxon>
        <taxon>Ixodoidea</taxon>
        <taxon>Ixodidae</taxon>
        <taxon>Amblyomminae</taxon>
        <taxon>Amblyomma</taxon>
    </lineage>
</organism>
<feature type="compositionally biased region" description="Basic and acidic residues" evidence="2">
    <location>
        <begin position="494"/>
        <end position="505"/>
    </location>
</feature>
<feature type="compositionally biased region" description="Basic and acidic residues" evidence="2">
    <location>
        <begin position="545"/>
        <end position="561"/>
    </location>
</feature>
<gene>
    <name evidence="4" type="ORF">V5799_014892</name>
</gene>
<dbReference type="Proteomes" id="UP001321473">
    <property type="component" value="Unassembled WGS sequence"/>
</dbReference>
<feature type="compositionally biased region" description="Low complexity" evidence="2">
    <location>
        <begin position="1074"/>
        <end position="1086"/>
    </location>
</feature>
<evidence type="ECO:0000256" key="2">
    <source>
        <dbReference type="SAM" id="MobiDB-lite"/>
    </source>
</evidence>
<feature type="region of interest" description="Disordered" evidence="2">
    <location>
        <begin position="519"/>
        <end position="538"/>
    </location>
</feature>
<evidence type="ECO:0000256" key="1">
    <source>
        <dbReference type="PROSITE-ProRule" id="PRU00042"/>
    </source>
</evidence>
<feature type="compositionally biased region" description="Basic and acidic residues" evidence="2">
    <location>
        <begin position="179"/>
        <end position="189"/>
    </location>
</feature>
<feature type="domain" description="C2H2-type" evidence="3">
    <location>
        <begin position="1335"/>
        <end position="1361"/>
    </location>
</feature>
<evidence type="ECO:0000313" key="5">
    <source>
        <dbReference type="Proteomes" id="UP001321473"/>
    </source>
</evidence>
<feature type="region of interest" description="Disordered" evidence="2">
    <location>
        <begin position="927"/>
        <end position="1169"/>
    </location>
</feature>
<keyword evidence="1" id="KW-0479">Metal-binding</keyword>
<dbReference type="EMBL" id="JARKHS020023644">
    <property type="protein sequence ID" value="KAK8768643.1"/>
    <property type="molecule type" value="Genomic_DNA"/>
</dbReference>
<sequence length="1381" mass="147539">MACHQVSEAEPVVQEEAQVIGYFDLENSGLQLVEGDNTFYLPPEALREHVLMAEEGKEGQNIIVVLGGSEDDVVQAFAENSETLLGDQATFTVNQLENAISATLPQEFAGVEAVTTTEGQQLLILSEDTSEKMVSLESAPVEESAAVLETQLLYQEDPKDNLPGECTEAGTSVQSERQPGVEKSPEVNGKEGINVLPGECTEAGTSVQSERQPGVEKSPEVNGKEGINVIPEDSRDKTGVVYPSQENSEFQKESRPVPLATSPLGVRDPSDGADSFRISISLAQCGSLGQRKIVVSPGAKRAGGTEEKQNGTVGGDIVHVKDKHSSHKSVSSAQAREAAIDVDCNSSKIPPASSAVRRRLDLANVLLPNDLTMEKGTAEFAVQKDIGSTSEGTEALDLVRAPQNTSEHVSADPPTACIPESKSDEPAQVVAEGTTAESQEAAEKGLGAQLFKRLNDRDAAKMTAKAATSTCSDEKLPVHREAALNRGTVASGTEGHEKCSFRDEDSGLGSALKQNSLEEKEAKMHTTASEDSKQQCKQFHGEHLPGVKDEKAAHVPPEKCSRTRTFVDATTEEVSLPSVTATPNSSLEGEEKPKGSVIKSAVTQKELCQTSHSVDADDFEESDGEGTPPVKEKHGENSEVDVSEEQEGKSQEVTEEVENEQNVDIANSNINMEDQQEVSQQLPVGKTPSEKPSTAAEDNTEKSQDFQTKPGRGEAQNEPPSDMKMSREVPNKQEGTVCDPATSSLAASKFEDSPTSNSHEVTQSNVSDHQEASRDIGVANALKSKVDLAEEQNATHSPISLHSDSDEKLRAETETRNIDTVCDKAASDSSDSREREIECEHSDQAPKVDSKGEYQKPNVEFQDVHREAVENPESSHCELQDRKERDNGDAIDKGSQNVRVPSPPEANDLNTKEAICAESSDEKVLAALDLVPSQEASPAPSSIAVSSPPPEKTNVAAEKPGPSSAASGSLGKKKSSIAVSSPPPGKTNVAAEKPGPSSAASGSLRKKKSRIAVSSPPPEKTNVAAEKPDVAAEKPGPSSAASGSLRKKKSRIAVSSPPPEKTNVAAEKPDVAAEKPGPSSAASGSLGKKKRKKEQKVECSLGKPGPSSHPSDAEEKKWDGQEGSSSGKKRWNLRTPTKPRKRIIIPDSDDEDFESYGSEDISAETTKSRSEEVFDVLLNVFKTEQAKKAANHAEPAVKKRAKRGGLSSSKRKPSFPKPFGSGDGAVGKEGATSTMEKYKAKEKPSGRKSHPVDTPSFVTNETPAPKRARKRRSEPAEPAEPAMPEACKKSADGDDTTETPVTGNRIPSVTDLFAGDIRIRCQKPSSSNDKAATSYHCSKCGFRSTRMENIVRHHKNDCAHSRSLFDWHTEPSKSTNSNAPT</sequence>
<feature type="region of interest" description="Disordered" evidence="2">
    <location>
        <begin position="545"/>
        <end position="564"/>
    </location>
</feature>
<feature type="compositionally biased region" description="Polar residues" evidence="2">
    <location>
        <begin position="664"/>
        <end position="682"/>
    </location>
</feature>
<feature type="compositionally biased region" description="Basic and acidic residues" evidence="2">
    <location>
        <begin position="803"/>
        <end position="854"/>
    </location>
</feature>
<feature type="region of interest" description="Disordered" evidence="2">
    <location>
        <begin position="401"/>
        <end position="443"/>
    </location>
</feature>
<keyword evidence="1" id="KW-0863">Zinc-finger</keyword>
<reference evidence="4 5" key="1">
    <citation type="journal article" date="2023" name="Arcadia Sci">
        <title>De novo assembly of a long-read Amblyomma americanum tick genome.</title>
        <authorList>
            <person name="Chou S."/>
            <person name="Poskanzer K.E."/>
            <person name="Rollins M."/>
            <person name="Thuy-Boun P.S."/>
        </authorList>
    </citation>
    <scope>NUCLEOTIDE SEQUENCE [LARGE SCALE GENOMIC DNA]</scope>
    <source>
        <strain evidence="4">F_SG_1</strain>
        <tissue evidence="4">Salivary glands</tissue>
    </source>
</reference>
<feature type="compositionally biased region" description="Polar residues" evidence="2">
    <location>
        <begin position="792"/>
        <end position="802"/>
    </location>
</feature>
<feature type="compositionally biased region" description="Polar residues" evidence="2">
    <location>
        <begin position="1298"/>
        <end position="1307"/>
    </location>
</feature>
<comment type="caution">
    <text evidence="4">The sequence shown here is derived from an EMBL/GenBank/DDBJ whole genome shotgun (WGS) entry which is preliminary data.</text>
</comment>
<dbReference type="GO" id="GO:0008270">
    <property type="term" value="F:zinc ion binding"/>
    <property type="evidence" value="ECO:0007669"/>
    <property type="project" value="UniProtKB-KW"/>
</dbReference>
<feature type="region of interest" description="Disordered" evidence="2">
    <location>
        <begin position="574"/>
        <end position="914"/>
    </location>
</feature>
<feature type="compositionally biased region" description="Polar residues" evidence="2">
    <location>
        <begin position="753"/>
        <end position="767"/>
    </location>
</feature>
<accession>A0AAQ4E1Q3</accession>
<feature type="compositionally biased region" description="Basic and acidic residues" evidence="2">
    <location>
        <begin position="862"/>
        <end position="892"/>
    </location>
</feature>
<feature type="compositionally biased region" description="Low complexity" evidence="2">
    <location>
        <begin position="956"/>
        <end position="970"/>
    </location>
</feature>
<feature type="compositionally biased region" description="Basic residues" evidence="2">
    <location>
        <begin position="1127"/>
        <end position="1143"/>
    </location>
</feature>
<dbReference type="PROSITE" id="PS50157">
    <property type="entry name" value="ZINC_FINGER_C2H2_2"/>
    <property type="match status" value="1"/>
</dbReference>
<feature type="compositionally biased region" description="Basic residues" evidence="2">
    <location>
        <begin position="1198"/>
        <end position="1214"/>
    </location>
</feature>
<name>A0AAQ4E1Q3_AMBAM</name>
<feature type="compositionally biased region" description="Basic and acidic residues" evidence="2">
    <location>
        <begin position="1236"/>
        <end position="1245"/>
    </location>
</feature>
<evidence type="ECO:0000259" key="3">
    <source>
        <dbReference type="PROSITE" id="PS50157"/>
    </source>
</evidence>
<feature type="region of interest" description="Disordered" evidence="2">
    <location>
        <begin position="170"/>
        <end position="270"/>
    </location>
</feature>
<feature type="region of interest" description="Disordered" evidence="2">
    <location>
        <begin position="484"/>
        <end position="508"/>
    </location>
</feature>